<keyword evidence="2" id="KW-1185">Reference proteome</keyword>
<dbReference type="RefSeq" id="WP_110030405.1">
    <property type="nucleotide sequence ID" value="NZ_QGTR01000001.1"/>
</dbReference>
<dbReference type="OrthoDB" id="7916371at2"/>
<protein>
    <submittedName>
        <fullName evidence="1">Uncharacterized protein</fullName>
    </submittedName>
</protein>
<reference evidence="1 2" key="1">
    <citation type="submission" date="2018-05" db="EMBL/GenBank/DDBJ databases">
        <title>Genomic Encyclopedia of Type Strains, Phase IV (KMG-IV): sequencing the most valuable type-strain genomes for metagenomic binning, comparative biology and taxonomic classification.</title>
        <authorList>
            <person name="Goeker M."/>
        </authorList>
    </citation>
    <scope>NUCLEOTIDE SEQUENCE [LARGE SCALE GENOMIC DNA]</scope>
    <source>
        <strain evidence="1 2">DSM 16791</strain>
    </source>
</reference>
<dbReference type="AlphaFoldDB" id="A0A317PUI1"/>
<dbReference type="EMBL" id="QGTR01000001">
    <property type="protein sequence ID" value="PWW03906.1"/>
    <property type="molecule type" value="Genomic_DNA"/>
</dbReference>
<organism evidence="1 2">
    <name type="scientific">Hoeflea marina</name>
    <dbReference type="NCBI Taxonomy" id="274592"/>
    <lineage>
        <taxon>Bacteria</taxon>
        <taxon>Pseudomonadati</taxon>
        <taxon>Pseudomonadota</taxon>
        <taxon>Alphaproteobacteria</taxon>
        <taxon>Hyphomicrobiales</taxon>
        <taxon>Rhizobiaceae</taxon>
        <taxon>Hoeflea</taxon>
    </lineage>
</organism>
<accession>A0A317PUI1</accession>
<gene>
    <name evidence="1" type="ORF">DFR52_101595</name>
</gene>
<name>A0A317PUI1_9HYPH</name>
<proteinExistence type="predicted"/>
<evidence type="ECO:0000313" key="1">
    <source>
        <dbReference type="EMBL" id="PWW03906.1"/>
    </source>
</evidence>
<sequence length="83" mass="9587">MAEPEDMIIPMLREIRVELGDLRREVRDGFAANDRRFSDVEVRLKNLNNAMTADTMMSKLVTGDFEERIGALEKKVDDLMNRS</sequence>
<dbReference type="Proteomes" id="UP000246352">
    <property type="component" value="Unassembled WGS sequence"/>
</dbReference>
<comment type="caution">
    <text evidence="1">The sequence shown here is derived from an EMBL/GenBank/DDBJ whole genome shotgun (WGS) entry which is preliminary data.</text>
</comment>
<evidence type="ECO:0000313" key="2">
    <source>
        <dbReference type="Proteomes" id="UP000246352"/>
    </source>
</evidence>